<comment type="caution">
    <text evidence="1">The sequence shown here is derived from an EMBL/GenBank/DDBJ whole genome shotgun (WGS) entry which is preliminary data.</text>
</comment>
<dbReference type="EMBL" id="WNJL01000035">
    <property type="protein sequence ID" value="NDU42850.1"/>
    <property type="molecule type" value="Genomic_DNA"/>
</dbReference>
<reference evidence="1" key="1">
    <citation type="submission" date="2019-11" db="EMBL/GenBank/DDBJ databases">
        <title>Acidithiobacillus ferrianus sp. nov.: a facultatively anaerobic and extremely acidophilic chemolithoautotroph.</title>
        <authorList>
            <person name="Norris P.R."/>
            <person name="Falagan C."/>
            <person name="Moya-Beltran A."/>
            <person name="Castro M."/>
            <person name="Quatrini R."/>
            <person name="Johnson D.B."/>
        </authorList>
    </citation>
    <scope>NUCLEOTIDE SEQUENCE [LARGE SCALE GENOMIC DNA]</scope>
    <source>
        <strain evidence="1">MG</strain>
    </source>
</reference>
<proteinExistence type="predicted"/>
<accession>A0A845UE14</accession>
<organism evidence="1">
    <name type="scientific">Acidithiobacillus ferrianus</name>
    <dbReference type="NCBI Taxonomy" id="2678518"/>
    <lineage>
        <taxon>Bacteria</taxon>
        <taxon>Pseudomonadati</taxon>
        <taxon>Pseudomonadota</taxon>
        <taxon>Acidithiobacillia</taxon>
        <taxon>Acidithiobacillales</taxon>
        <taxon>Acidithiobacillaceae</taxon>
        <taxon>Acidithiobacillus</taxon>
    </lineage>
</organism>
<gene>
    <name evidence="1" type="ORF">GL267_09445</name>
</gene>
<sequence length="215" mass="24767">MSDSEKAHTLDLRRLLMLPNAAFVPSAFFAILGREPDVVGLVYYALCLQRGSSRALLLAEIRSSSEGRRHAPHAVSAELDTLVARYQKIRHLPLGRWRWKLLPTFGIDHQENADFDWERWATEYIAQFMKRDAAPAPAEPIHLDLAHRIEKLQQQVDILFDALQHSNVADLLTRRAPVHARQKPPPHTQRVWPDPVEVSWEARSYLHQLLQVSRE</sequence>
<name>A0A845UE14_9PROT</name>
<dbReference type="AlphaFoldDB" id="A0A845UE14"/>
<evidence type="ECO:0000313" key="1">
    <source>
        <dbReference type="EMBL" id="NDU42850.1"/>
    </source>
</evidence>
<dbReference type="RefSeq" id="WP_163098087.1">
    <property type="nucleotide sequence ID" value="NZ_CP127523.1"/>
</dbReference>
<protein>
    <submittedName>
        <fullName evidence="1">DUF4214 domain-containing protein</fullName>
    </submittedName>
</protein>